<feature type="compositionally biased region" description="Basic and acidic residues" evidence="1">
    <location>
        <begin position="1"/>
        <end position="24"/>
    </location>
</feature>
<dbReference type="EMBL" id="MU825406">
    <property type="protein sequence ID" value="KAJ7391433.1"/>
    <property type="molecule type" value="Genomic_DNA"/>
</dbReference>
<dbReference type="Proteomes" id="UP001163046">
    <property type="component" value="Unassembled WGS sequence"/>
</dbReference>
<feature type="region of interest" description="Disordered" evidence="1">
    <location>
        <begin position="1"/>
        <end position="43"/>
    </location>
</feature>
<name>A0A9X0A206_9CNID</name>
<organism evidence="2 3">
    <name type="scientific">Desmophyllum pertusum</name>
    <dbReference type="NCBI Taxonomy" id="174260"/>
    <lineage>
        <taxon>Eukaryota</taxon>
        <taxon>Metazoa</taxon>
        <taxon>Cnidaria</taxon>
        <taxon>Anthozoa</taxon>
        <taxon>Hexacorallia</taxon>
        <taxon>Scleractinia</taxon>
        <taxon>Caryophylliina</taxon>
        <taxon>Caryophylliidae</taxon>
        <taxon>Desmophyllum</taxon>
    </lineage>
</organism>
<evidence type="ECO:0000313" key="2">
    <source>
        <dbReference type="EMBL" id="KAJ7391433.1"/>
    </source>
</evidence>
<feature type="compositionally biased region" description="Basic and acidic residues" evidence="1">
    <location>
        <begin position="31"/>
        <end position="43"/>
    </location>
</feature>
<protein>
    <submittedName>
        <fullName evidence="2">Uncharacterized protein</fullName>
    </submittedName>
</protein>
<evidence type="ECO:0000256" key="1">
    <source>
        <dbReference type="SAM" id="MobiDB-lite"/>
    </source>
</evidence>
<reference evidence="2" key="1">
    <citation type="submission" date="2023-01" db="EMBL/GenBank/DDBJ databases">
        <title>Genome assembly of the deep-sea coral Lophelia pertusa.</title>
        <authorList>
            <person name="Herrera S."/>
            <person name="Cordes E."/>
        </authorList>
    </citation>
    <scope>NUCLEOTIDE SEQUENCE</scope>
    <source>
        <strain evidence="2">USNM1676648</strain>
        <tissue evidence="2">Polyp</tissue>
    </source>
</reference>
<keyword evidence="3" id="KW-1185">Reference proteome</keyword>
<sequence>MLEEAQTKGDEAVVRKQPHDGDSDKEFEDAQVEKCADSNKGEKMKSARDEVVIPCSKKCLYDKRHACFYCDKLYGKIAQHYEHHHKDEAEVVEAFAYPQRSKDRRKALEKLHLQGNFHNNLHELESNSGELIVMRRPGEDDDCSQDDYLPCIHCLGFVKRKYIWRHNKVCNFKNDDQDDAAEDNDYLKYQKLQKCVAILSGKALCEKDKGLLEDAENLEKLIEAEWNYRISHHSMTTLNERKHNQPNLLPVTSDLQKLKEYITCKIISLTSQLQATSTPTVHPC</sequence>
<comment type="caution">
    <text evidence="2">The sequence shown here is derived from an EMBL/GenBank/DDBJ whole genome shotgun (WGS) entry which is preliminary data.</text>
</comment>
<evidence type="ECO:0000313" key="3">
    <source>
        <dbReference type="Proteomes" id="UP001163046"/>
    </source>
</evidence>
<dbReference type="AlphaFoldDB" id="A0A9X0A206"/>
<accession>A0A9X0A206</accession>
<dbReference type="PANTHER" id="PTHR33480">
    <property type="entry name" value="SET DOMAIN-CONTAINING PROTEIN-RELATED"/>
    <property type="match status" value="1"/>
</dbReference>
<dbReference type="OrthoDB" id="5985328at2759"/>
<gene>
    <name evidence="2" type="ORF">OS493_018479</name>
</gene>
<proteinExistence type="predicted"/>